<evidence type="ECO:0000313" key="2">
    <source>
        <dbReference type="EMBL" id="KZS98556.1"/>
    </source>
</evidence>
<name>A0A165A6V1_9AGAM</name>
<keyword evidence="1" id="KW-0812">Transmembrane</keyword>
<feature type="transmembrane region" description="Helical" evidence="1">
    <location>
        <begin position="121"/>
        <end position="146"/>
    </location>
</feature>
<accession>A0A165A6V1</accession>
<keyword evidence="1" id="KW-0472">Membrane</keyword>
<dbReference type="Proteomes" id="UP000076722">
    <property type="component" value="Unassembled WGS sequence"/>
</dbReference>
<sequence length="160" mass="17975">MLNYYHTHLFTLIALVAMAEMGLTSFLINRGNLHDTWFSARYHHLLILALFNSVWTTIFAWTYVIWILNGAMHLFASIAGSALWLLITAILWGTAGGVIATTRGGGDCNGDPPLTRCRQSMTVMALCWTEFGLCLLTLFAACMWVSRSRRDYRGAYYVPA</sequence>
<dbReference type="OrthoDB" id="3226059at2759"/>
<dbReference type="EMBL" id="KV419395">
    <property type="protein sequence ID" value="KZS98556.1"/>
    <property type="molecule type" value="Genomic_DNA"/>
</dbReference>
<keyword evidence="1" id="KW-1133">Transmembrane helix</keyword>
<proteinExistence type="predicted"/>
<feature type="transmembrane region" description="Helical" evidence="1">
    <location>
        <begin position="45"/>
        <end position="68"/>
    </location>
</feature>
<keyword evidence="3" id="KW-1185">Reference proteome</keyword>
<evidence type="ECO:0000256" key="1">
    <source>
        <dbReference type="SAM" id="Phobius"/>
    </source>
</evidence>
<feature type="transmembrane region" description="Helical" evidence="1">
    <location>
        <begin position="74"/>
        <end position="100"/>
    </location>
</feature>
<reference evidence="2 3" key="1">
    <citation type="journal article" date="2016" name="Mol. Biol. Evol.">
        <title>Comparative Genomics of Early-Diverging Mushroom-Forming Fungi Provides Insights into the Origins of Lignocellulose Decay Capabilities.</title>
        <authorList>
            <person name="Nagy L.G."/>
            <person name="Riley R."/>
            <person name="Tritt A."/>
            <person name="Adam C."/>
            <person name="Daum C."/>
            <person name="Floudas D."/>
            <person name="Sun H."/>
            <person name="Yadav J.S."/>
            <person name="Pangilinan J."/>
            <person name="Larsson K.H."/>
            <person name="Matsuura K."/>
            <person name="Barry K."/>
            <person name="Labutti K."/>
            <person name="Kuo R."/>
            <person name="Ohm R.A."/>
            <person name="Bhattacharya S.S."/>
            <person name="Shirouzu T."/>
            <person name="Yoshinaga Y."/>
            <person name="Martin F.M."/>
            <person name="Grigoriev I.V."/>
            <person name="Hibbett D.S."/>
        </authorList>
    </citation>
    <scope>NUCLEOTIDE SEQUENCE [LARGE SCALE GENOMIC DNA]</scope>
    <source>
        <strain evidence="2 3">HHB9708</strain>
    </source>
</reference>
<evidence type="ECO:0008006" key="4">
    <source>
        <dbReference type="Google" id="ProtNLM"/>
    </source>
</evidence>
<feature type="transmembrane region" description="Helical" evidence="1">
    <location>
        <begin position="12"/>
        <end position="33"/>
    </location>
</feature>
<gene>
    <name evidence="2" type="ORF">SISNIDRAFT_147760</name>
</gene>
<dbReference type="AlphaFoldDB" id="A0A165A6V1"/>
<evidence type="ECO:0000313" key="3">
    <source>
        <dbReference type="Proteomes" id="UP000076722"/>
    </source>
</evidence>
<organism evidence="2 3">
    <name type="scientific">Sistotremastrum niveocremeum HHB9708</name>
    <dbReference type="NCBI Taxonomy" id="1314777"/>
    <lineage>
        <taxon>Eukaryota</taxon>
        <taxon>Fungi</taxon>
        <taxon>Dikarya</taxon>
        <taxon>Basidiomycota</taxon>
        <taxon>Agaricomycotina</taxon>
        <taxon>Agaricomycetes</taxon>
        <taxon>Sistotremastrales</taxon>
        <taxon>Sistotremastraceae</taxon>
        <taxon>Sertulicium</taxon>
        <taxon>Sertulicium niveocremeum</taxon>
    </lineage>
</organism>
<protein>
    <recommendedName>
        <fullName evidence="4">MARVEL domain-containing protein</fullName>
    </recommendedName>
</protein>